<comment type="caution">
    <text evidence="1">The sequence shown here is derived from an EMBL/GenBank/DDBJ whole genome shotgun (WGS) entry which is preliminary data.</text>
</comment>
<proteinExistence type="predicted"/>
<dbReference type="EMBL" id="FNQH01000001">
    <property type="protein sequence ID" value="SDZ99683.1"/>
    <property type="molecule type" value="Genomic_DNA"/>
</dbReference>
<keyword evidence="2" id="KW-1185">Reference proteome</keyword>
<name>A0AB37ZXP6_9LACT</name>
<sequence>MAITDQIITEFKDRMRIGNYEDDNLQCILEASEQDLIIKCGEFNISSHLVFRELVFERARYVYNDALEFFNTNFQSQINALGMEKALSAIQVDENGDEVVAE</sequence>
<dbReference type="RefSeq" id="WP_218131790.1">
    <property type="nucleotide sequence ID" value="NZ_FJNA01000002.1"/>
</dbReference>
<organism evidence="1 2">
    <name type="scientific">Trichococcus collinsii</name>
    <dbReference type="NCBI Taxonomy" id="157076"/>
    <lineage>
        <taxon>Bacteria</taxon>
        <taxon>Bacillati</taxon>
        <taxon>Bacillota</taxon>
        <taxon>Bacilli</taxon>
        <taxon>Lactobacillales</taxon>
        <taxon>Carnobacteriaceae</taxon>
        <taxon>Trichococcus</taxon>
    </lineage>
</organism>
<dbReference type="Proteomes" id="UP000199042">
    <property type="component" value="Unassembled WGS sequence"/>
</dbReference>
<gene>
    <name evidence="1" type="ORF">SAMN04488525_101822</name>
</gene>
<accession>A0AB37ZXP6</accession>
<reference evidence="1 2" key="1">
    <citation type="submission" date="2016-10" db="EMBL/GenBank/DDBJ databases">
        <authorList>
            <person name="Varghese N."/>
            <person name="Submissions S."/>
        </authorList>
    </citation>
    <scope>NUCLEOTIDE SEQUENCE [LARGE SCALE GENOMIC DNA]</scope>
    <source>
        <strain evidence="1 2">DSM 14526</strain>
    </source>
</reference>
<protein>
    <recommendedName>
        <fullName evidence="3">Phage gp6-like head-tail connector protein</fullName>
    </recommendedName>
</protein>
<dbReference type="AlphaFoldDB" id="A0AB37ZXP6"/>
<evidence type="ECO:0008006" key="3">
    <source>
        <dbReference type="Google" id="ProtNLM"/>
    </source>
</evidence>
<evidence type="ECO:0000313" key="2">
    <source>
        <dbReference type="Proteomes" id="UP000199042"/>
    </source>
</evidence>
<evidence type="ECO:0000313" key="1">
    <source>
        <dbReference type="EMBL" id="SDZ99683.1"/>
    </source>
</evidence>